<keyword evidence="2" id="KW-1133">Transmembrane helix</keyword>
<protein>
    <submittedName>
        <fullName evidence="3">Uncharacterized protein</fullName>
    </submittedName>
</protein>
<keyword evidence="2" id="KW-0812">Transmembrane</keyword>
<dbReference type="AlphaFoldDB" id="A0A810Q1J5"/>
<keyword evidence="3" id="KW-0614">Plasmid</keyword>
<evidence type="ECO:0000256" key="1">
    <source>
        <dbReference type="SAM" id="MobiDB-lite"/>
    </source>
</evidence>
<gene>
    <name evidence="3" type="ORF">MM35RIKEN_23290</name>
</gene>
<reference evidence="3" key="1">
    <citation type="submission" date="2020-09" db="EMBL/GenBank/DDBJ databases">
        <title>New species isolated from human feces.</title>
        <authorList>
            <person name="Kitahara M."/>
            <person name="Shigeno Y."/>
            <person name="Shime M."/>
            <person name="Matsumoto Y."/>
            <person name="Nakamura S."/>
            <person name="Motooka D."/>
            <person name="Fukuoka S."/>
            <person name="Nishikawa H."/>
            <person name="Benno Y."/>
        </authorList>
    </citation>
    <scope>NUCLEOTIDE SEQUENCE</scope>
    <source>
        <strain evidence="3">MM35</strain>
        <plasmid evidence="3">pMM35_02</plasmid>
    </source>
</reference>
<dbReference type="RefSeq" id="WP_212822116.1">
    <property type="nucleotide sequence ID" value="NZ_AP023417.1"/>
</dbReference>
<feature type="transmembrane region" description="Helical" evidence="2">
    <location>
        <begin position="45"/>
        <end position="62"/>
    </location>
</feature>
<geneLocation type="plasmid" evidence="3 4">
    <name>pMM35_02</name>
</geneLocation>
<accession>A0A810Q1J5</accession>
<organism evidence="3 4">
    <name type="scientific">Vescimonas fastidiosa</name>
    <dbReference type="NCBI Taxonomy" id="2714353"/>
    <lineage>
        <taxon>Bacteria</taxon>
        <taxon>Bacillati</taxon>
        <taxon>Bacillota</taxon>
        <taxon>Clostridia</taxon>
        <taxon>Eubacteriales</taxon>
        <taxon>Oscillospiraceae</taxon>
        <taxon>Vescimonas</taxon>
    </lineage>
</organism>
<keyword evidence="4" id="KW-1185">Reference proteome</keyword>
<feature type="compositionally biased region" description="Basic and acidic residues" evidence="1">
    <location>
        <begin position="294"/>
        <end position="309"/>
    </location>
</feature>
<evidence type="ECO:0000256" key="2">
    <source>
        <dbReference type="SAM" id="Phobius"/>
    </source>
</evidence>
<keyword evidence="2" id="KW-0472">Membrane</keyword>
<feature type="region of interest" description="Disordered" evidence="1">
    <location>
        <begin position="101"/>
        <end position="122"/>
    </location>
</feature>
<dbReference type="KEGG" id="vfa:MM35RIKEN_23290"/>
<feature type="region of interest" description="Disordered" evidence="1">
    <location>
        <begin position="279"/>
        <end position="309"/>
    </location>
</feature>
<sequence>MNQKTKYITGIVLSVLVICALTIPAFALTESDVQSQVSASGKEGVAGNLFIWFLCAVAFLKISQKIDSFMQGLGINVGHTGGSMLAEAMLAARSTAAARGVAGRGRGGNAGRAGSTGGNGGDSNTFLQGGLAGVANRSFYNGAYRNATGTGSGGVGGMAFRASMTKGGDIANNVISRIATGSAGSGDVMSGNMAADALMSYMGYTALGEGAADIPTFSNVEIGGGYITGTETSEEEPDGRAFAMYSTEQYMEPKREYTIVTTVDGAKWYRQYAQDIVEKKPYQNPDGGISYRESLIRRLPDPPRRKDKT</sequence>
<dbReference type="EMBL" id="AP023417">
    <property type="protein sequence ID" value="BCK80137.1"/>
    <property type="molecule type" value="Genomic_DNA"/>
</dbReference>
<proteinExistence type="predicted"/>
<name>A0A810Q1J5_9FIRM</name>
<dbReference type="Proteomes" id="UP000681343">
    <property type="component" value="Plasmid pMM35_02"/>
</dbReference>
<evidence type="ECO:0000313" key="4">
    <source>
        <dbReference type="Proteomes" id="UP000681343"/>
    </source>
</evidence>
<feature type="compositionally biased region" description="Gly residues" evidence="1">
    <location>
        <begin position="102"/>
        <end position="121"/>
    </location>
</feature>
<evidence type="ECO:0000313" key="3">
    <source>
        <dbReference type="EMBL" id="BCK80137.1"/>
    </source>
</evidence>